<organism evidence="4 5">
    <name type="scientific">Tamlana crocina</name>
    <dbReference type="NCBI Taxonomy" id="393006"/>
    <lineage>
        <taxon>Bacteria</taxon>
        <taxon>Pseudomonadati</taxon>
        <taxon>Bacteroidota</taxon>
        <taxon>Flavobacteriia</taxon>
        <taxon>Flavobacteriales</taxon>
        <taxon>Flavobacteriaceae</taxon>
        <taxon>Tamlana</taxon>
    </lineage>
</organism>
<evidence type="ECO:0000313" key="4">
    <source>
        <dbReference type="EMBL" id="NJX15621.1"/>
    </source>
</evidence>
<dbReference type="Pfam" id="PF13505">
    <property type="entry name" value="OMP_b-brl"/>
    <property type="match status" value="1"/>
</dbReference>
<dbReference type="InterPro" id="IPR011250">
    <property type="entry name" value="OMP/PagP_B-barrel"/>
</dbReference>
<keyword evidence="5" id="KW-1185">Reference proteome</keyword>
<accession>A0ABX1DEH7</accession>
<feature type="chain" id="PRO_5047150710" evidence="2">
    <location>
        <begin position="21"/>
        <end position="165"/>
    </location>
</feature>
<dbReference type="SUPFAM" id="SSF56925">
    <property type="entry name" value="OMPA-like"/>
    <property type="match status" value="1"/>
</dbReference>
<proteinExistence type="predicted"/>
<dbReference type="InterPro" id="IPR027385">
    <property type="entry name" value="Beta-barrel_OMP"/>
</dbReference>
<feature type="signal peptide" evidence="2">
    <location>
        <begin position="1"/>
        <end position="20"/>
    </location>
</feature>
<name>A0ABX1DEH7_9FLAO</name>
<keyword evidence="1 2" id="KW-0732">Signal</keyword>
<comment type="caution">
    <text evidence="4">The sequence shown here is derived from an EMBL/GenBank/DDBJ whole genome shotgun (WGS) entry which is preliminary data.</text>
</comment>
<evidence type="ECO:0000313" key="5">
    <source>
        <dbReference type="Proteomes" id="UP000760545"/>
    </source>
</evidence>
<feature type="domain" description="Outer membrane protein beta-barrel" evidence="3">
    <location>
        <begin position="5"/>
        <end position="161"/>
    </location>
</feature>
<reference evidence="4 5" key="1">
    <citation type="submission" date="2020-03" db="EMBL/GenBank/DDBJ databases">
        <title>Tamlana sp. nov, isolated from XXX.</title>
        <authorList>
            <person name="Cao W.R."/>
        </authorList>
    </citation>
    <scope>NUCLEOTIDE SEQUENCE [LARGE SCALE GENOMIC DNA]</scope>
    <source>
        <strain evidence="4 5">HST1-43</strain>
    </source>
</reference>
<evidence type="ECO:0000256" key="1">
    <source>
        <dbReference type="ARBA" id="ARBA00022729"/>
    </source>
</evidence>
<evidence type="ECO:0000256" key="2">
    <source>
        <dbReference type="SAM" id="SignalP"/>
    </source>
</evidence>
<gene>
    <name evidence="4" type="ORF">HC176_08970</name>
</gene>
<sequence length="165" mass="17330">MKKLFLLAAIAVFGITGLNAQGQFNGGVNVGLITGDFSDFYSFNITVDASYLWEVSDQIQAGVATGFSQSFGKDTDFGDAEDAQFLPLAAAGRFNVSDEFTLGVDLGYAVGINDGNDGGFYYAPRVQYAVSESLDVVLAYRGVSIDAGPVTVGFNTITAGVEFGL</sequence>
<dbReference type="RefSeq" id="WP_167917860.1">
    <property type="nucleotide sequence ID" value="NZ_JAAVJS010000010.1"/>
</dbReference>
<dbReference type="Proteomes" id="UP000760545">
    <property type="component" value="Unassembled WGS sequence"/>
</dbReference>
<protein>
    <submittedName>
        <fullName evidence="4">Porin family protein</fullName>
    </submittedName>
</protein>
<evidence type="ECO:0000259" key="3">
    <source>
        <dbReference type="Pfam" id="PF13505"/>
    </source>
</evidence>
<dbReference type="EMBL" id="JAAVJS010000010">
    <property type="protein sequence ID" value="NJX15621.1"/>
    <property type="molecule type" value="Genomic_DNA"/>
</dbReference>